<dbReference type="EMBL" id="CAJNOR010007596">
    <property type="protein sequence ID" value="CAF1620077.1"/>
    <property type="molecule type" value="Genomic_DNA"/>
</dbReference>
<name>A0A816CBB7_ADIRI</name>
<dbReference type="AlphaFoldDB" id="A0A816CBB7"/>
<feature type="signal peptide" evidence="1">
    <location>
        <begin position="1"/>
        <end position="23"/>
    </location>
</feature>
<dbReference type="InterPro" id="IPR029052">
    <property type="entry name" value="Metallo-depent_PP-like"/>
</dbReference>
<evidence type="ECO:0000256" key="1">
    <source>
        <dbReference type="SAM" id="SignalP"/>
    </source>
</evidence>
<sequence length="581" mass="65233">MPSYPIPVLSFVVVLMGCSTFSGRSFVPDIPEYKDSQRKVYVLKKRLLEISGLVYLGNDSVAAINDEKGELFLVDLNTNSSEKYKFGEKDDYEELVKVGDTYYVLNSTGDIVEVSSLPNTQGTRYKFPENEMKIEFESLVYYKNINKLILISKDQRSRAADISAYSFDLGTKQFDTAIFFNIPKRTIFQKLQSYSNDCKPSAAAISPVTGKLYIVASVGRLLLICTPDGKLEKLYKLNPAQFPQPEGITFADNGDMFISNEGLDGKATILKFPYSGRKQPRLDAGQTERLPADVCPGPEEIAISDKITLVVIDSQWWLHKVDKPGVGSGCDANTEAELLSVLQEIVDRNEDKLLLFAAHHPFVTFGRHGGYYNLKQHIFPFTELNPKLYIPLPVLGSIYPIARGVFGNIQDTKHPVYKNFSRAVDSILSRHPYCIRVAGHEHNLQFIEQNDHYYIVSGAGSKESDITSDDDLLFSSIKTGFATIDMVNNGNVYVKFYSSENDTVDKPLYVKSLGPIDSSHIKKTSYKVPVLPDSVVVVPAKYYQARKFKKWLLGNNYRDEWTTPVKVKVLDLGKEKGSTLQ</sequence>
<proteinExistence type="predicted"/>
<feature type="chain" id="PRO_5032848373" evidence="1">
    <location>
        <begin position="24"/>
        <end position="581"/>
    </location>
</feature>
<keyword evidence="1" id="KW-0732">Signal</keyword>
<evidence type="ECO:0000313" key="2">
    <source>
        <dbReference type="EMBL" id="CAF1620077.1"/>
    </source>
</evidence>
<evidence type="ECO:0000313" key="3">
    <source>
        <dbReference type="Proteomes" id="UP000663828"/>
    </source>
</evidence>
<comment type="caution">
    <text evidence="2">The sequence shown here is derived from an EMBL/GenBank/DDBJ whole genome shotgun (WGS) entry which is preliminary data.</text>
</comment>
<dbReference type="SUPFAM" id="SSF101898">
    <property type="entry name" value="NHL repeat"/>
    <property type="match status" value="1"/>
</dbReference>
<accession>A0A816CBB7</accession>
<dbReference type="SUPFAM" id="SSF56300">
    <property type="entry name" value="Metallo-dependent phosphatases"/>
    <property type="match status" value="1"/>
</dbReference>
<dbReference type="Gene3D" id="3.60.21.10">
    <property type="match status" value="1"/>
</dbReference>
<keyword evidence="3" id="KW-1185">Reference proteome</keyword>
<reference evidence="2" key="1">
    <citation type="submission" date="2021-02" db="EMBL/GenBank/DDBJ databases">
        <authorList>
            <person name="Nowell W R."/>
        </authorList>
    </citation>
    <scope>NUCLEOTIDE SEQUENCE</scope>
</reference>
<protein>
    <submittedName>
        <fullName evidence="2">Uncharacterized protein</fullName>
    </submittedName>
</protein>
<gene>
    <name evidence="2" type="ORF">XAT740_LOCUS50119</name>
</gene>
<dbReference type="Proteomes" id="UP000663828">
    <property type="component" value="Unassembled WGS sequence"/>
</dbReference>
<organism evidence="2 3">
    <name type="scientific">Adineta ricciae</name>
    <name type="common">Rotifer</name>
    <dbReference type="NCBI Taxonomy" id="249248"/>
    <lineage>
        <taxon>Eukaryota</taxon>
        <taxon>Metazoa</taxon>
        <taxon>Spiralia</taxon>
        <taxon>Gnathifera</taxon>
        <taxon>Rotifera</taxon>
        <taxon>Eurotatoria</taxon>
        <taxon>Bdelloidea</taxon>
        <taxon>Adinetida</taxon>
        <taxon>Adinetidae</taxon>
        <taxon>Adineta</taxon>
    </lineage>
</organism>